<reference evidence="2" key="1">
    <citation type="submission" date="2016-01" db="EMBL/GenBank/DDBJ databases">
        <title>WGS of SAMN04407783.</title>
        <authorList>
            <person name="Adams M."/>
            <person name="Sutton G."/>
            <person name="Nelson K."/>
            <person name="Thaden J."/>
            <person name="Fowler V."/>
            <person name="Mccorrison J."/>
            <person name="Sanka R."/>
            <person name="Brinkac L."/>
            <person name="Nierman W."/>
        </authorList>
    </citation>
    <scope>NUCLEOTIDE SEQUENCE [LARGE SCALE GENOMIC DNA]</scope>
    <source>
        <strain evidence="2">GN04363</strain>
    </source>
</reference>
<name>A0A0X4EWI5_9ENTR</name>
<dbReference type="EMBL" id="LRCR01000002">
    <property type="protein sequence ID" value="KUQ86079.1"/>
    <property type="molecule type" value="Genomic_DNA"/>
</dbReference>
<protein>
    <submittedName>
        <fullName evidence="1">Uncharacterized protein</fullName>
    </submittedName>
</protein>
<accession>A0A0X4EWI5</accession>
<organism evidence="1 2">
    <name type="scientific">Enterobacter genomosp. O</name>
    <dbReference type="NCBI Taxonomy" id="2364150"/>
    <lineage>
        <taxon>Bacteria</taxon>
        <taxon>Pseudomonadati</taxon>
        <taxon>Pseudomonadota</taxon>
        <taxon>Gammaproteobacteria</taxon>
        <taxon>Enterobacterales</taxon>
        <taxon>Enterobacteriaceae</taxon>
        <taxon>Enterobacter</taxon>
        <taxon>Enterobacter cloacae complex</taxon>
        <taxon>Enterobacter cloacae complex clade O</taxon>
    </lineage>
</organism>
<gene>
    <name evidence="1" type="ORF">AWI28_09030</name>
</gene>
<comment type="caution">
    <text evidence="1">The sequence shown here is derived from an EMBL/GenBank/DDBJ whole genome shotgun (WGS) entry which is preliminary data.</text>
</comment>
<dbReference type="Proteomes" id="UP000064715">
    <property type="component" value="Unassembled WGS sequence"/>
</dbReference>
<dbReference type="AlphaFoldDB" id="A0A0X4EWI5"/>
<proteinExistence type="predicted"/>
<sequence>MSKSLKENYKIPEWMYQYLSLFQNTGGNDVQDLLHDEDTSMFANSIRYMLIVSVRAQYEILIKLHSRGEIGD</sequence>
<evidence type="ECO:0000313" key="1">
    <source>
        <dbReference type="EMBL" id="KUQ86079.1"/>
    </source>
</evidence>
<evidence type="ECO:0000313" key="2">
    <source>
        <dbReference type="Proteomes" id="UP000064715"/>
    </source>
</evidence>
<keyword evidence="2" id="KW-1185">Reference proteome</keyword>